<dbReference type="GO" id="GO:0016747">
    <property type="term" value="F:acyltransferase activity, transferring groups other than amino-acyl groups"/>
    <property type="evidence" value="ECO:0007669"/>
    <property type="project" value="InterPro"/>
</dbReference>
<accession>A0A0P9GRA7</accession>
<evidence type="ECO:0000313" key="4">
    <source>
        <dbReference type="EMBL" id="KPV43478.1"/>
    </source>
</evidence>
<dbReference type="Proteomes" id="UP000050482">
    <property type="component" value="Unassembled WGS sequence"/>
</dbReference>
<evidence type="ECO:0000256" key="1">
    <source>
        <dbReference type="ARBA" id="ARBA00022679"/>
    </source>
</evidence>
<dbReference type="PANTHER" id="PTHR43877">
    <property type="entry name" value="AMINOALKYLPHOSPHONATE N-ACETYLTRANSFERASE-RELATED-RELATED"/>
    <property type="match status" value="1"/>
</dbReference>
<dbReference type="AlphaFoldDB" id="A0A0P9GRA7"/>
<proteinExistence type="predicted"/>
<dbReference type="PROSITE" id="PS51186">
    <property type="entry name" value="GNAT"/>
    <property type="match status" value="2"/>
</dbReference>
<keyword evidence="1" id="KW-0808">Transferase</keyword>
<dbReference type="PATRIC" id="fig|471514.4.peg.698"/>
<dbReference type="SUPFAM" id="SSF55729">
    <property type="entry name" value="Acyl-CoA N-acyltransferases (Nat)"/>
    <property type="match status" value="2"/>
</dbReference>
<dbReference type="CDD" id="cd04301">
    <property type="entry name" value="NAT_SF"/>
    <property type="match status" value="2"/>
</dbReference>
<dbReference type="InterPro" id="IPR000182">
    <property type="entry name" value="GNAT_dom"/>
</dbReference>
<evidence type="ECO:0000256" key="2">
    <source>
        <dbReference type="ARBA" id="ARBA00023315"/>
    </source>
</evidence>
<dbReference type="InterPro" id="IPR050832">
    <property type="entry name" value="Bact_Acetyltransf"/>
</dbReference>
<keyword evidence="2" id="KW-0012">Acyltransferase</keyword>
<sequence length="337" mass="38053">MVNIHLQLAIGGFKFRKADTQMDYTIRSCDYEDMPHVVSMLNRSGSKSVDLEVFRRQIAHDDQAGPTTYYVVVDGTESVVGFGRCFPDQLASKSGYFNLRITSSTHERHRGIGTLLYRQLDAWLTQNHAIHVNTNIRDNDDASLSFATNRGFQVAHHAFESRLDLSAWQPESFSATLEQVNRRGVRLANLRELGGTTDENMQNFYVLEMKLLEDEPVSSGGTLPEFGVWKQEILEQRGLFEPEGMWFALHDEVWVASASLYGRPDNTVYNGGTVVDRAYRGQSIAFALKIASLRWAKSAGFTYAVTNNEATNTSIIALNQRLGYQPSPGFYMLEKWL</sequence>
<dbReference type="STRING" id="471514.AN477_11620"/>
<feature type="domain" description="N-acetyltransferase" evidence="3">
    <location>
        <begin position="24"/>
        <end position="183"/>
    </location>
</feature>
<evidence type="ECO:0000259" key="3">
    <source>
        <dbReference type="PROSITE" id="PS51186"/>
    </source>
</evidence>
<dbReference type="PANTHER" id="PTHR43877:SF6">
    <property type="entry name" value="GCN5-RELATED N-ACETYLTRANSFERASE"/>
    <property type="match status" value="1"/>
</dbReference>
<name>A0A0P9GRA7_9BACL</name>
<comment type="caution">
    <text evidence="4">The sequence shown here is derived from an EMBL/GenBank/DDBJ whole genome shotgun (WGS) entry which is preliminary data.</text>
</comment>
<gene>
    <name evidence="4" type="ORF">AN477_11620</name>
</gene>
<keyword evidence="5" id="KW-1185">Reference proteome</keyword>
<feature type="domain" description="N-acetyltransferase" evidence="3">
    <location>
        <begin position="202"/>
        <end position="337"/>
    </location>
</feature>
<organism evidence="4 5">
    <name type="scientific">Alicyclobacillus ferrooxydans</name>
    <dbReference type="NCBI Taxonomy" id="471514"/>
    <lineage>
        <taxon>Bacteria</taxon>
        <taxon>Bacillati</taxon>
        <taxon>Bacillota</taxon>
        <taxon>Bacilli</taxon>
        <taxon>Bacillales</taxon>
        <taxon>Alicyclobacillaceae</taxon>
        <taxon>Alicyclobacillus</taxon>
    </lineage>
</organism>
<reference evidence="4 5" key="1">
    <citation type="submission" date="2015-09" db="EMBL/GenBank/DDBJ databases">
        <title>Draft genome sequence of Alicyclobacillus ferrooxydans DSM 22381.</title>
        <authorList>
            <person name="Hemp J."/>
        </authorList>
    </citation>
    <scope>NUCLEOTIDE SEQUENCE [LARGE SCALE GENOMIC DNA]</scope>
    <source>
        <strain evidence="4 5">TC-34</strain>
    </source>
</reference>
<protein>
    <recommendedName>
        <fullName evidence="3">N-acetyltransferase domain-containing protein</fullName>
    </recommendedName>
</protein>
<evidence type="ECO:0000313" key="5">
    <source>
        <dbReference type="Proteomes" id="UP000050482"/>
    </source>
</evidence>
<dbReference type="Gene3D" id="3.40.630.30">
    <property type="match status" value="1"/>
</dbReference>
<dbReference type="InterPro" id="IPR016181">
    <property type="entry name" value="Acyl_CoA_acyltransferase"/>
</dbReference>
<dbReference type="Pfam" id="PF00583">
    <property type="entry name" value="Acetyltransf_1"/>
    <property type="match status" value="2"/>
</dbReference>
<dbReference type="EMBL" id="LJCO01000048">
    <property type="protein sequence ID" value="KPV43478.1"/>
    <property type="molecule type" value="Genomic_DNA"/>
</dbReference>